<evidence type="ECO:0000313" key="2">
    <source>
        <dbReference type="EMBL" id="GHC78115.1"/>
    </source>
</evidence>
<accession>A0A919C732</accession>
<reference evidence="2" key="2">
    <citation type="submission" date="2020-09" db="EMBL/GenBank/DDBJ databases">
        <authorList>
            <person name="Sun Q."/>
            <person name="Ohkuma M."/>
        </authorList>
    </citation>
    <scope>NUCLEOTIDE SEQUENCE</scope>
    <source>
        <strain evidence="2">JCM 4637</strain>
    </source>
</reference>
<comment type="caution">
    <text evidence="2">The sequence shown here is derived from an EMBL/GenBank/DDBJ whole genome shotgun (WGS) entry which is preliminary data.</text>
</comment>
<evidence type="ECO:0000313" key="3">
    <source>
        <dbReference type="Proteomes" id="UP000638353"/>
    </source>
</evidence>
<proteinExistence type="predicted"/>
<organism evidence="2 3">
    <name type="scientific">Streptomyces finlayi</name>
    <dbReference type="NCBI Taxonomy" id="67296"/>
    <lineage>
        <taxon>Bacteria</taxon>
        <taxon>Bacillati</taxon>
        <taxon>Actinomycetota</taxon>
        <taxon>Actinomycetes</taxon>
        <taxon>Kitasatosporales</taxon>
        <taxon>Streptomycetaceae</taxon>
        <taxon>Streptomyces</taxon>
    </lineage>
</organism>
<protein>
    <recommendedName>
        <fullName evidence="4">ATP-binding protein</fullName>
    </recommendedName>
</protein>
<sequence length="163" mass="17919">MQQTVSPLHPLCPIAAHPDPSPTARTTYDEADNLAVSLTVPGEPRSAGIVRRALTGALHAHHLDRYAPVLALVVTELIAVAGRLTSDADLYVSLRHHHSTLRLIVWDQHPPHADPDATSLCFVRRRRALWLLAEAVEDWGGDWGVDEAVPPHRGIKSWATLPR</sequence>
<name>A0A919C732_9ACTN</name>
<reference evidence="2" key="1">
    <citation type="journal article" date="2014" name="Int. J. Syst. Evol. Microbiol.">
        <title>Complete genome sequence of Corynebacterium casei LMG S-19264T (=DSM 44701T), isolated from a smear-ripened cheese.</title>
        <authorList>
            <consortium name="US DOE Joint Genome Institute (JGI-PGF)"/>
            <person name="Walter F."/>
            <person name="Albersmeier A."/>
            <person name="Kalinowski J."/>
            <person name="Ruckert C."/>
        </authorList>
    </citation>
    <scope>NUCLEOTIDE SEQUENCE</scope>
    <source>
        <strain evidence="2">JCM 4637</strain>
    </source>
</reference>
<evidence type="ECO:0000256" key="1">
    <source>
        <dbReference type="SAM" id="MobiDB-lite"/>
    </source>
</evidence>
<dbReference type="Gene3D" id="3.30.565.10">
    <property type="entry name" value="Histidine kinase-like ATPase, C-terminal domain"/>
    <property type="match status" value="1"/>
</dbReference>
<dbReference type="RefSeq" id="WP_189820826.1">
    <property type="nucleotide sequence ID" value="NZ_BMVC01000001.1"/>
</dbReference>
<dbReference type="EMBL" id="BMVC01000001">
    <property type="protein sequence ID" value="GHC78115.1"/>
    <property type="molecule type" value="Genomic_DNA"/>
</dbReference>
<dbReference type="AlphaFoldDB" id="A0A919C732"/>
<feature type="region of interest" description="Disordered" evidence="1">
    <location>
        <begin position="1"/>
        <end position="24"/>
    </location>
</feature>
<gene>
    <name evidence="2" type="ORF">GCM10010334_03060</name>
</gene>
<dbReference type="InterPro" id="IPR036890">
    <property type="entry name" value="HATPase_C_sf"/>
</dbReference>
<evidence type="ECO:0008006" key="4">
    <source>
        <dbReference type="Google" id="ProtNLM"/>
    </source>
</evidence>
<dbReference type="Proteomes" id="UP000638353">
    <property type="component" value="Unassembled WGS sequence"/>
</dbReference>